<comment type="caution">
    <text evidence="1">The sequence shown here is derived from an EMBL/GenBank/DDBJ whole genome shotgun (WGS) entry which is preliminary data.</text>
</comment>
<evidence type="ECO:0000313" key="1">
    <source>
        <dbReference type="EMBL" id="CAG8440460.1"/>
    </source>
</evidence>
<gene>
    <name evidence="1" type="ORF">SPELUC_LOCUS138</name>
</gene>
<accession>A0ACA9JWY2</accession>
<protein>
    <submittedName>
        <fullName evidence="1">9258_t:CDS:1</fullName>
    </submittedName>
</protein>
<feature type="non-terminal residue" evidence="1">
    <location>
        <position position="109"/>
    </location>
</feature>
<sequence length="109" mass="12604">MNNNKSNKLVDNEKSDYNSKSNNIDIEELEIVKKNDYNSKTKNLSSLNTDKTMIKESFEKVFINNRNINSLMEKAYYSAQILLLLCFECDDADIVTHGKSLKFTTCIHK</sequence>
<organism evidence="1 2">
    <name type="scientific">Cetraspora pellucida</name>
    <dbReference type="NCBI Taxonomy" id="1433469"/>
    <lineage>
        <taxon>Eukaryota</taxon>
        <taxon>Fungi</taxon>
        <taxon>Fungi incertae sedis</taxon>
        <taxon>Mucoromycota</taxon>
        <taxon>Glomeromycotina</taxon>
        <taxon>Glomeromycetes</taxon>
        <taxon>Diversisporales</taxon>
        <taxon>Gigasporaceae</taxon>
        <taxon>Cetraspora</taxon>
    </lineage>
</organism>
<proteinExistence type="predicted"/>
<evidence type="ECO:0000313" key="2">
    <source>
        <dbReference type="Proteomes" id="UP000789366"/>
    </source>
</evidence>
<name>A0ACA9JWY2_9GLOM</name>
<dbReference type="Proteomes" id="UP000789366">
    <property type="component" value="Unassembled WGS sequence"/>
</dbReference>
<keyword evidence="2" id="KW-1185">Reference proteome</keyword>
<reference evidence="1" key="1">
    <citation type="submission" date="2021-06" db="EMBL/GenBank/DDBJ databases">
        <authorList>
            <person name="Kallberg Y."/>
            <person name="Tangrot J."/>
            <person name="Rosling A."/>
        </authorList>
    </citation>
    <scope>NUCLEOTIDE SEQUENCE</scope>
    <source>
        <strain evidence="1">28 12/20/2015</strain>
    </source>
</reference>
<dbReference type="EMBL" id="CAJVPW010000034">
    <property type="protein sequence ID" value="CAG8440460.1"/>
    <property type="molecule type" value="Genomic_DNA"/>
</dbReference>